<dbReference type="RefSeq" id="WP_128212341.1">
    <property type="nucleotide sequence ID" value="NZ_CP025746.1"/>
</dbReference>
<keyword evidence="4 7" id="KW-0812">Transmembrane</keyword>
<keyword evidence="5 7" id="KW-1133">Transmembrane helix</keyword>
<dbReference type="EMBL" id="CP025746">
    <property type="protein sequence ID" value="QAA31528.1"/>
    <property type="molecule type" value="Genomic_DNA"/>
</dbReference>
<evidence type="ECO:0000256" key="2">
    <source>
        <dbReference type="ARBA" id="ARBA00005779"/>
    </source>
</evidence>
<reference evidence="8 9" key="1">
    <citation type="submission" date="2018-01" db="EMBL/GenBank/DDBJ databases">
        <title>Genome Sequencing and Assembly of Anaerobacter polyendosporus strain CT4.</title>
        <authorList>
            <person name="Tachaapaikoon C."/>
            <person name="Sutheeworapong S."/>
            <person name="Jenjaroenpun P."/>
            <person name="Wongsurawat T."/>
            <person name="Nookeaw I."/>
            <person name="Cheawchanlertfa P."/>
            <person name="Kosugi A."/>
            <person name="Cheevadhanarak S."/>
            <person name="Ratanakhanokchai K."/>
        </authorList>
    </citation>
    <scope>NUCLEOTIDE SEQUENCE [LARGE SCALE GENOMIC DNA]</scope>
    <source>
        <strain evidence="8 9">CT4</strain>
    </source>
</reference>
<evidence type="ECO:0000256" key="5">
    <source>
        <dbReference type="ARBA" id="ARBA00022989"/>
    </source>
</evidence>
<keyword evidence="9" id="KW-1185">Reference proteome</keyword>
<organism evidence="8 9">
    <name type="scientific">Clostridium manihotivorum</name>
    <dbReference type="NCBI Taxonomy" id="2320868"/>
    <lineage>
        <taxon>Bacteria</taxon>
        <taxon>Bacillati</taxon>
        <taxon>Bacillota</taxon>
        <taxon>Clostridia</taxon>
        <taxon>Eubacteriales</taxon>
        <taxon>Clostridiaceae</taxon>
        <taxon>Clostridium</taxon>
    </lineage>
</organism>
<comment type="similarity">
    <text evidence="2">Belongs to the UPF0719 family.</text>
</comment>
<protein>
    <submittedName>
        <fullName evidence="8">DUF350 domain-containing protein</fullName>
    </submittedName>
</protein>
<feature type="transmembrane region" description="Helical" evidence="7">
    <location>
        <begin position="7"/>
        <end position="27"/>
    </location>
</feature>
<keyword evidence="6 7" id="KW-0472">Membrane</keyword>
<dbReference type="InterPro" id="IPR007140">
    <property type="entry name" value="DUF350"/>
</dbReference>
<sequence length="68" mass="7173">MMEVLANLGLSLLFGLLGIIIMAIGYVVFDKVIPADFNKELENKNTAVAIVIAGMLIGVAIIVSKVIA</sequence>
<evidence type="ECO:0000256" key="1">
    <source>
        <dbReference type="ARBA" id="ARBA00004651"/>
    </source>
</evidence>
<evidence type="ECO:0000256" key="3">
    <source>
        <dbReference type="ARBA" id="ARBA00022475"/>
    </source>
</evidence>
<comment type="subcellular location">
    <subcellularLocation>
        <location evidence="1">Cell membrane</location>
        <topology evidence="1">Multi-pass membrane protein</topology>
    </subcellularLocation>
</comment>
<keyword evidence="3" id="KW-1003">Cell membrane</keyword>
<evidence type="ECO:0000256" key="7">
    <source>
        <dbReference type="SAM" id="Phobius"/>
    </source>
</evidence>
<accession>A0A3R5QX30</accession>
<dbReference type="Pfam" id="PF03994">
    <property type="entry name" value="DUF350"/>
    <property type="match status" value="1"/>
</dbReference>
<dbReference type="AlphaFoldDB" id="A0A3R5QX30"/>
<feature type="transmembrane region" description="Helical" evidence="7">
    <location>
        <begin position="47"/>
        <end position="67"/>
    </location>
</feature>
<dbReference type="GO" id="GO:0005886">
    <property type="term" value="C:plasma membrane"/>
    <property type="evidence" value="ECO:0007669"/>
    <property type="project" value="UniProtKB-SubCell"/>
</dbReference>
<dbReference type="OrthoDB" id="1525346at2"/>
<dbReference type="KEGG" id="cmah:C1I91_07680"/>
<evidence type="ECO:0000256" key="6">
    <source>
        <dbReference type="ARBA" id="ARBA00023136"/>
    </source>
</evidence>
<dbReference type="Proteomes" id="UP000286268">
    <property type="component" value="Chromosome"/>
</dbReference>
<gene>
    <name evidence="8" type="ORF">C1I91_07680</name>
</gene>
<evidence type="ECO:0000313" key="8">
    <source>
        <dbReference type="EMBL" id="QAA31528.1"/>
    </source>
</evidence>
<evidence type="ECO:0000256" key="4">
    <source>
        <dbReference type="ARBA" id="ARBA00022692"/>
    </source>
</evidence>
<proteinExistence type="inferred from homology"/>
<name>A0A3R5QX30_9CLOT</name>
<evidence type="ECO:0000313" key="9">
    <source>
        <dbReference type="Proteomes" id="UP000286268"/>
    </source>
</evidence>